<feature type="compositionally biased region" description="Polar residues" evidence="1">
    <location>
        <begin position="85"/>
        <end position="94"/>
    </location>
</feature>
<comment type="caution">
    <text evidence="2">The sequence shown here is derived from an EMBL/GenBank/DDBJ whole genome shotgun (WGS) entry which is preliminary data.</text>
</comment>
<protein>
    <submittedName>
        <fullName evidence="2">Uncharacterized protein</fullName>
    </submittedName>
</protein>
<reference evidence="2" key="1">
    <citation type="journal article" date="2019" name="bioRxiv">
        <title>The Genome of the Zebra Mussel, Dreissena polymorpha: A Resource for Invasive Species Research.</title>
        <authorList>
            <person name="McCartney M.A."/>
            <person name="Auch B."/>
            <person name="Kono T."/>
            <person name="Mallez S."/>
            <person name="Zhang Y."/>
            <person name="Obille A."/>
            <person name="Becker A."/>
            <person name="Abrahante J.E."/>
            <person name="Garbe J."/>
            <person name="Badalamenti J.P."/>
            <person name="Herman A."/>
            <person name="Mangelson H."/>
            <person name="Liachko I."/>
            <person name="Sullivan S."/>
            <person name="Sone E.D."/>
            <person name="Koren S."/>
            <person name="Silverstein K.A.T."/>
            <person name="Beckman K.B."/>
            <person name="Gohl D.M."/>
        </authorList>
    </citation>
    <scope>NUCLEOTIDE SEQUENCE</scope>
    <source>
        <strain evidence="2">Duluth1</strain>
        <tissue evidence="2">Whole animal</tissue>
    </source>
</reference>
<feature type="compositionally biased region" description="Basic and acidic residues" evidence="1">
    <location>
        <begin position="116"/>
        <end position="125"/>
    </location>
</feature>
<feature type="compositionally biased region" description="Acidic residues" evidence="1">
    <location>
        <begin position="26"/>
        <end position="38"/>
    </location>
</feature>
<dbReference type="AlphaFoldDB" id="A0A9D4FQH0"/>
<dbReference type="EMBL" id="JAIWYP010000007">
    <property type="protein sequence ID" value="KAH3800117.1"/>
    <property type="molecule type" value="Genomic_DNA"/>
</dbReference>
<organism evidence="2 3">
    <name type="scientific">Dreissena polymorpha</name>
    <name type="common">Zebra mussel</name>
    <name type="synonym">Mytilus polymorpha</name>
    <dbReference type="NCBI Taxonomy" id="45954"/>
    <lineage>
        <taxon>Eukaryota</taxon>
        <taxon>Metazoa</taxon>
        <taxon>Spiralia</taxon>
        <taxon>Lophotrochozoa</taxon>
        <taxon>Mollusca</taxon>
        <taxon>Bivalvia</taxon>
        <taxon>Autobranchia</taxon>
        <taxon>Heteroconchia</taxon>
        <taxon>Euheterodonta</taxon>
        <taxon>Imparidentia</taxon>
        <taxon>Neoheterodontei</taxon>
        <taxon>Myida</taxon>
        <taxon>Dreissenoidea</taxon>
        <taxon>Dreissenidae</taxon>
        <taxon>Dreissena</taxon>
    </lineage>
</organism>
<gene>
    <name evidence="2" type="ORF">DPMN_153744</name>
</gene>
<dbReference type="Proteomes" id="UP000828390">
    <property type="component" value="Unassembled WGS sequence"/>
</dbReference>
<accession>A0A9D4FQH0</accession>
<name>A0A9D4FQH0_DREPO</name>
<feature type="region of interest" description="Disordered" evidence="1">
    <location>
        <begin position="1"/>
        <end position="66"/>
    </location>
</feature>
<reference evidence="2" key="2">
    <citation type="submission" date="2020-11" db="EMBL/GenBank/DDBJ databases">
        <authorList>
            <person name="McCartney M.A."/>
            <person name="Auch B."/>
            <person name="Kono T."/>
            <person name="Mallez S."/>
            <person name="Becker A."/>
            <person name="Gohl D.M."/>
            <person name="Silverstein K.A.T."/>
            <person name="Koren S."/>
            <person name="Bechman K.B."/>
            <person name="Herman A."/>
            <person name="Abrahante J.E."/>
            <person name="Garbe J."/>
        </authorList>
    </citation>
    <scope>NUCLEOTIDE SEQUENCE</scope>
    <source>
        <strain evidence="2">Duluth1</strain>
        <tissue evidence="2">Whole animal</tissue>
    </source>
</reference>
<sequence length="227" mass="26083">MANNSIDSEGEITLRPGFLTGNLSTENDDNGNISDDEAATGTETGGKLPRSGTNKERSADEANPFTTNDVASILQTVVQELRQLQQQSRYSKGPQQRDLGYSTEERGDCHTQSYRSDGDRDQDFNNCHFNDRQDMVYRPLSDNRRDYQFRARQQSRRNNVPLPKIPPFTGKEDWTVWHSKFEAIARRYGWEVEDKLDNLLPRLEGQASEFVFTQLPPRILSDYERLT</sequence>
<feature type="region of interest" description="Disordered" evidence="1">
    <location>
        <begin position="85"/>
        <end position="125"/>
    </location>
</feature>
<keyword evidence="3" id="KW-1185">Reference proteome</keyword>
<evidence type="ECO:0000313" key="3">
    <source>
        <dbReference type="Proteomes" id="UP000828390"/>
    </source>
</evidence>
<proteinExistence type="predicted"/>
<evidence type="ECO:0000256" key="1">
    <source>
        <dbReference type="SAM" id="MobiDB-lite"/>
    </source>
</evidence>
<evidence type="ECO:0000313" key="2">
    <source>
        <dbReference type="EMBL" id="KAH3800117.1"/>
    </source>
</evidence>